<organism evidence="6 7">
    <name type="scientific">Apiotrichum porosum</name>
    <dbReference type="NCBI Taxonomy" id="105984"/>
    <lineage>
        <taxon>Eukaryota</taxon>
        <taxon>Fungi</taxon>
        <taxon>Dikarya</taxon>
        <taxon>Basidiomycota</taxon>
        <taxon>Agaricomycotina</taxon>
        <taxon>Tremellomycetes</taxon>
        <taxon>Trichosporonales</taxon>
        <taxon>Trichosporonaceae</taxon>
        <taxon>Apiotrichum</taxon>
    </lineage>
</organism>
<dbReference type="RefSeq" id="XP_028472799.1">
    <property type="nucleotide sequence ID" value="XM_028618911.1"/>
</dbReference>
<feature type="region of interest" description="Disordered" evidence="3">
    <location>
        <begin position="474"/>
        <end position="504"/>
    </location>
</feature>
<feature type="transmembrane region" description="Helical" evidence="4">
    <location>
        <begin position="310"/>
        <end position="329"/>
    </location>
</feature>
<feature type="transmembrane region" description="Helical" evidence="4">
    <location>
        <begin position="430"/>
        <end position="449"/>
    </location>
</feature>
<evidence type="ECO:0000313" key="7">
    <source>
        <dbReference type="Proteomes" id="UP000279236"/>
    </source>
</evidence>
<keyword evidence="4" id="KW-1133">Transmembrane helix</keyword>
<dbReference type="OrthoDB" id="2581982at2759"/>
<evidence type="ECO:0000256" key="2">
    <source>
        <dbReference type="ARBA" id="ARBA00006727"/>
    </source>
</evidence>
<feature type="compositionally biased region" description="Basic and acidic residues" evidence="3">
    <location>
        <begin position="11"/>
        <end position="25"/>
    </location>
</feature>
<dbReference type="PANTHER" id="PTHR11360">
    <property type="entry name" value="MONOCARBOXYLATE TRANSPORTER"/>
    <property type="match status" value="1"/>
</dbReference>
<feature type="transmembrane region" description="Helical" evidence="4">
    <location>
        <begin position="341"/>
        <end position="359"/>
    </location>
</feature>
<feature type="transmembrane region" description="Helical" evidence="4">
    <location>
        <begin position="144"/>
        <end position="162"/>
    </location>
</feature>
<dbReference type="GO" id="GO:0016020">
    <property type="term" value="C:membrane"/>
    <property type="evidence" value="ECO:0007669"/>
    <property type="project" value="UniProtKB-SubCell"/>
</dbReference>
<comment type="subcellular location">
    <subcellularLocation>
        <location evidence="1">Membrane</location>
        <topology evidence="1">Multi-pass membrane protein</topology>
    </subcellularLocation>
</comment>
<dbReference type="InterPro" id="IPR020846">
    <property type="entry name" value="MFS_dom"/>
</dbReference>
<evidence type="ECO:0000256" key="4">
    <source>
        <dbReference type="SAM" id="Phobius"/>
    </source>
</evidence>
<dbReference type="PANTHER" id="PTHR11360:SF177">
    <property type="entry name" value="RIBOFLAVIN TRANSPORTER MCH5"/>
    <property type="match status" value="1"/>
</dbReference>
<keyword evidence="4" id="KW-0812">Transmembrane</keyword>
<dbReference type="GeneID" id="39587756"/>
<feature type="transmembrane region" description="Helical" evidence="4">
    <location>
        <begin position="233"/>
        <end position="256"/>
    </location>
</feature>
<dbReference type="PROSITE" id="PS50850">
    <property type="entry name" value="MFS"/>
    <property type="match status" value="1"/>
</dbReference>
<dbReference type="GO" id="GO:0022857">
    <property type="term" value="F:transmembrane transporter activity"/>
    <property type="evidence" value="ECO:0007669"/>
    <property type="project" value="InterPro"/>
</dbReference>
<sequence>MTPRARSPLSLHEEPSLAAEDRRSAEAYSPEPCLPAEVVLSLSRTRNSEIETMSQHAPEPEEDLGPPPDGGFEAWLVVGSSLLLLFAIFGLMNSTGQLLNYYLDHQLKGYSKSTVSWVGSVQTLVEFSFAMATGRWFDNHGARWLTIVGLTLATASVVSLAFCEEFYQLFLSMALFGFAGSMVFAPANAVAAHWFLKIRATAIAIISGGAGLGGVIYPIMIERLLRRLSYRNTMLVIAGFNFVLMLPSVFFMKARLPPRQPPPLSYLLRPWREPRFCFLVASGVFYGMNILSPFFYAITYAESNGVPARISNYAIALGGAGSVVGRLVMGVIADRIGVWRVFSFIPFATGVVMFAFWTPPNMGTGGAVAGLVLYGWMSGGFFSCMGSATASFSPLEEVGTRIGLLISSLAIPSLIGPVITGALIQDDKFTYAGIWLGSCFIVSGLLLNAPTEVRWIRRRLCDVTGNKDIEMSPQVGPPVLPVAGPAEKAMDAPEEEGQVTHSGP</sequence>
<dbReference type="SUPFAM" id="SSF103473">
    <property type="entry name" value="MFS general substrate transporter"/>
    <property type="match status" value="1"/>
</dbReference>
<gene>
    <name evidence="6" type="ORF">EHS24_003213</name>
</gene>
<keyword evidence="7" id="KW-1185">Reference proteome</keyword>
<reference evidence="6 7" key="1">
    <citation type="submission" date="2018-11" db="EMBL/GenBank/DDBJ databases">
        <title>Genome sequence of Apiotrichum porosum DSM 27194.</title>
        <authorList>
            <person name="Aliyu H."/>
            <person name="Gorte O."/>
            <person name="Ochsenreither K."/>
        </authorList>
    </citation>
    <scope>NUCLEOTIDE SEQUENCE [LARGE SCALE GENOMIC DNA]</scope>
    <source>
        <strain evidence="6 7">DSM 27194</strain>
    </source>
</reference>
<feature type="transmembrane region" description="Helical" evidence="4">
    <location>
        <begin position="202"/>
        <end position="221"/>
    </location>
</feature>
<feature type="region of interest" description="Disordered" evidence="3">
    <location>
        <begin position="1"/>
        <end position="30"/>
    </location>
</feature>
<feature type="transmembrane region" description="Helical" evidence="4">
    <location>
        <begin position="276"/>
        <end position="298"/>
    </location>
</feature>
<feature type="transmembrane region" description="Helical" evidence="4">
    <location>
        <begin position="168"/>
        <end position="190"/>
    </location>
</feature>
<evidence type="ECO:0000256" key="3">
    <source>
        <dbReference type="SAM" id="MobiDB-lite"/>
    </source>
</evidence>
<feature type="domain" description="Major facilitator superfamily (MFS) profile" evidence="5">
    <location>
        <begin position="74"/>
        <end position="455"/>
    </location>
</feature>
<feature type="transmembrane region" description="Helical" evidence="4">
    <location>
        <begin position="402"/>
        <end position="424"/>
    </location>
</feature>
<name>A0A427XFQ5_9TREE</name>
<dbReference type="EMBL" id="RSCE01000015">
    <property type="protein sequence ID" value="RSH77652.1"/>
    <property type="molecule type" value="Genomic_DNA"/>
</dbReference>
<dbReference type="AlphaFoldDB" id="A0A427XFQ5"/>
<evidence type="ECO:0000259" key="5">
    <source>
        <dbReference type="PROSITE" id="PS50850"/>
    </source>
</evidence>
<dbReference type="InterPro" id="IPR050327">
    <property type="entry name" value="Proton-linked_MCT"/>
</dbReference>
<accession>A0A427XFQ5</accession>
<evidence type="ECO:0000256" key="1">
    <source>
        <dbReference type="ARBA" id="ARBA00004141"/>
    </source>
</evidence>
<comment type="similarity">
    <text evidence="2">Belongs to the major facilitator superfamily. Monocarboxylate porter (TC 2.A.1.13) family.</text>
</comment>
<feature type="transmembrane region" description="Helical" evidence="4">
    <location>
        <begin position="371"/>
        <end position="390"/>
    </location>
</feature>
<proteinExistence type="inferred from homology"/>
<protein>
    <recommendedName>
        <fullName evidence="5">Major facilitator superfamily (MFS) profile domain-containing protein</fullName>
    </recommendedName>
</protein>
<keyword evidence="4" id="KW-0472">Membrane</keyword>
<dbReference type="Proteomes" id="UP000279236">
    <property type="component" value="Unassembled WGS sequence"/>
</dbReference>
<comment type="caution">
    <text evidence="6">The sequence shown here is derived from an EMBL/GenBank/DDBJ whole genome shotgun (WGS) entry which is preliminary data.</text>
</comment>
<dbReference type="InterPro" id="IPR036259">
    <property type="entry name" value="MFS_trans_sf"/>
</dbReference>
<dbReference type="Gene3D" id="1.20.1250.20">
    <property type="entry name" value="MFS general substrate transporter like domains"/>
    <property type="match status" value="2"/>
</dbReference>
<dbReference type="Pfam" id="PF07690">
    <property type="entry name" value="MFS_1"/>
    <property type="match status" value="1"/>
</dbReference>
<evidence type="ECO:0000313" key="6">
    <source>
        <dbReference type="EMBL" id="RSH77652.1"/>
    </source>
</evidence>
<dbReference type="InterPro" id="IPR011701">
    <property type="entry name" value="MFS"/>
</dbReference>
<feature type="transmembrane region" description="Helical" evidence="4">
    <location>
        <begin position="74"/>
        <end position="94"/>
    </location>
</feature>